<dbReference type="Proteomes" id="UP000669239">
    <property type="component" value="Unassembled WGS sequence"/>
</dbReference>
<accession>A0ABX2HV41</accession>
<protein>
    <recommendedName>
        <fullName evidence="3">Large polyvalent protein associated domain-containing protein</fullName>
    </recommendedName>
</protein>
<organism evidence="1 2">
    <name type="scientific">Enterocloster aldenensis</name>
    <dbReference type="NCBI Taxonomy" id="358742"/>
    <lineage>
        <taxon>Bacteria</taxon>
        <taxon>Bacillati</taxon>
        <taxon>Bacillota</taxon>
        <taxon>Clostridia</taxon>
        <taxon>Lachnospirales</taxon>
        <taxon>Lachnospiraceae</taxon>
        <taxon>Enterocloster</taxon>
    </lineage>
</organism>
<name>A0ABX2HV41_9FIRM</name>
<dbReference type="RefSeq" id="WP_165643154.1">
    <property type="nucleotide sequence ID" value="NZ_JAAITT010000062.1"/>
</dbReference>
<gene>
    <name evidence="1" type="ORF">G5B36_26830</name>
</gene>
<keyword evidence="2" id="KW-1185">Reference proteome</keyword>
<evidence type="ECO:0008006" key="3">
    <source>
        <dbReference type="Google" id="ProtNLM"/>
    </source>
</evidence>
<sequence length="72" mass="8451">MKYRCIEPFAVDCYDDRGIPTEGRVEIVCGSIWERDDETDIIGAGVHLDNVETMEWLEIPERELEEYFEPLN</sequence>
<comment type="caution">
    <text evidence="1">The sequence shown here is derived from an EMBL/GenBank/DDBJ whole genome shotgun (WGS) entry which is preliminary data.</text>
</comment>
<proteinExistence type="predicted"/>
<evidence type="ECO:0000313" key="1">
    <source>
        <dbReference type="EMBL" id="NSJ52269.1"/>
    </source>
</evidence>
<reference evidence="1 2" key="1">
    <citation type="journal article" date="2020" name="Cell Host Microbe">
        <title>Functional and Genomic Variation between Human-Derived Isolates of Lachnospiraceae Reveals Inter- and Intra-Species Diversity.</title>
        <authorList>
            <person name="Sorbara M.T."/>
            <person name="Littmann E.R."/>
            <person name="Fontana E."/>
            <person name="Moody T.U."/>
            <person name="Kohout C.E."/>
            <person name="Gjonbalaj M."/>
            <person name="Eaton V."/>
            <person name="Seok R."/>
            <person name="Leiner I.M."/>
            <person name="Pamer E.G."/>
        </authorList>
    </citation>
    <scope>NUCLEOTIDE SEQUENCE [LARGE SCALE GENOMIC DNA]</scope>
    <source>
        <strain evidence="1 2">MSK.1.17</strain>
    </source>
</reference>
<evidence type="ECO:0000313" key="2">
    <source>
        <dbReference type="Proteomes" id="UP000669239"/>
    </source>
</evidence>
<dbReference type="EMBL" id="JAAITT010000062">
    <property type="protein sequence ID" value="NSJ52269.1"/>
    <property type="molecule type" value="Genomic_DNA"/>
</dbReference>